<dbReference type="InterPro" id="IPR005170">
    <property type="entry name" value="Transptr-assoc_dom"/>
</dbReference>
<accession>A0ABV3DCR2</accession>
<dbReference type="SUPFAM" id="SSF54631">
    <property type="entry name" value="CBS-domain pair"/>
    <property type="match status" value="1"/>
</dbReference>
<dbReference type="InterPro" id="IPR036318">
    <property type="entry name" value="FAD-bd_PCMH-like_sf"/>
</dbReference>
<dbReference type="SMART" id="SM01091">
    <property type="entry name" value="CorC_HlyC"/>
    <property type="match status" value="1"/>
</dbReference>
<feature type="transmembrane region" description="Helical" evidence="12">
    <location>
        <begin position="61"/>
        <end position="85"/>
    </location>
</feature>
<keyword evidence="4 10" id="KW-0812">Transmembrane</keyword>
<feature type="domain" description="CNNM transmembrane" evidence="14">
    <location>
        <begin position="2"/>
        <end position="205"/>
    </location>
</feature>
<dbReference type="PANTHER" id="PTHR43099">
    <property type="entry name" value="UPF0053 PROTEIN YRKA"/>
    <property type="match status" value="1"/>
</dbReference>
<evidence type="ECO:0000256" key="3">
    <source>
        <dbReference type="ARBA" id="ARBA00022475"/>
    </source>
</evidence>
<evidence type="ECO:0000256" key="9">
    <source>
        <dbReference type="PROSITE-ProRule" id="PRU00703"/>
    </source>
</evidence>
<protein>
    <submittedName>
        <fullName evidence="15">Hemolysin family protein</fullName>
    </submittedName>
</protein>
<keyword evidence="16" id="KW-1185">Reference proteome</keyword>
<evidence type="ECO:0000313" key="15">
    <source>
        <dbReference type="EMBL" id="MEU8132984.1"/>
    </source>
</evidence>
<proteinExistence type="inferred from homology"/>
<reference evidence="15 16" key="1">
    <citation type="submission" date="2024-06" db="EMBL/GenBank/DDBJ databases">
        <title>The Natural Products Discovery Center: Release of the First 8490 Sequenced Strains for Exploring Actinobacteria Biosynthetic Diversity.</title>
        <authorList>
            <person name="Kalkreuter E."/>
            <person name="Kautsar S.A."/>
            <person name="Yang D."/>
            <person name="Bader C.D."/>
            <person name="Teijaro C.N."/>
            <person name="Fluegel L."/>
            <person name="Davis C.M."/>
            <person name="Simpson J.R."/>
            <person name="Lauterbach L."/>
            <person name="Steele A.D."/>
            <person name="Gui C."/>
            <person name="Meng S."/>
            <person name="Li G."/>
            <person name="Viehrig K."/>
            <person name="Ye F."/>
            <person name="Su P."/>
            <person name="Kiefer A.F."/>
            <person name="Nichols A."/>
            <person name="Cepeda A.J."/>
            <person name="Yan W."/>
            <person name="Fan B."/>
            <person name="Jiang Y."/>
            <person name="Adhikari A."/>
            <person name="Zheng C.-J."/>
            <person name="Schuster L."/>
            <person name="Cowan T.M."/>
            <person name="Smanski M.J."/>
            <person name="Chevrette M.G."/>
            <person name="De Carvalho L.P.S."/>
            <person name="Shen B."/>
        </authorList>
    </citation>
    <scope>NUCLEOTIDE SEQUENCE [LARGE SCALE GENOMIC DNA]</scope>
    <source>
        <strain evidence="15 16">NPDC048946</strain>
    </source>
</reference>
<dbReference type="Pfam" id="PF03471">
    <property type="entry name" value="CorC_HlyC"/>
    <property type="match status" value="1"/>
</dbReference>
<dbReference type="EMBL" id="JBEZFP010000009">
    <property type="protein sequence ID" value="MEU8132984.1"/>
    <property type="molecule type" value="Genomic_DNA"/>
</dbReference>
<evidence type="ECO:0000256" key="2">
    <source>
        <dbReference type="ARBA" id="ARBA00006337"/>
    </source>
</evidence>
<dbReference type="PROSITE" id="PS51846">
    <property type="entry name" value="CNNM"/>
    <property type="match status" value="1"/>
</dbReference>
<feature type="region of interest" description="Disordered" evidence="11">
    <location>
        <begin position="454"/>
        <end position="486"/>
    </location>
</feature>
<keyword evidence="8 10" id="KW-0472">Membrane</keyword>
<dbReference type="Proteomes" id="UP001551482">
    <property type="component" value="Unassembled WGS sequence"/>
</dbReference>
<dbReference type="SMART" id="SM00116">
    <property type="entry name" value="CBS"/>
    <property type="match status" value="2"/>
</dbReference>
<dbReference type="SUPFAM" id="SSF56176">
    <property type="entry name" value="FAD-binding/transporter-associated domain-like"/>
    <property type="match status" value="1"/>
</dbReference>
<evidence type="ECO:0000256" key="10">
    <source>
        <dbReference type="PROSITE-ProRule" id="PRU01193"/>
    </source>
</evidence>
<keyword evidence="6 10" id="KW-1133">Transmembrane helix</keyword>
<evidence type="ECO:0000256" key="11">
    <source>
        <dbReference type="SAM" id="MobiDB-lite"/>
    </source>
</evidence>
<dbReference type="InterPro" id="IPR016169">
    <property type="entry name" value="FAD-bd_PCMH_sub2"/>
</dbReference>
<comment type="caution">
    <text evidence="15">The sequence shown here is derived from an EMBL/GenBank/DDBJ whole genome shotgun (WGS) entry which is preliminary data.</text>
</comment>
<evidence type="ECO:0000313" key="16">
    <source>
        <dbReference type="Proteomes" id="UP001551482"/>
    </source>
</evidence>
<dbReference type="Pfam" id="PF00571">
    <property type="entry name" value="CBS"/>
    <property type="match status" value="2"/>
</dbReference>
<organism evidence="15 16">
    <name type="scientific">Streptodolium elevatio</name>
    <dbReference type="NCBI Taxonomy" id="3157996"/>
    <lineage>
        <taxon>Bacteria</taxon>
        <taxon>Bacillati</taxon>
        <taxon>Actinomycetota</taxon>
        <taxon>Actinomycetes</taxon>
        <taxon>Kitasatosporales</taxon>
        <taxon>Streptomycetaceae</taxon>
        <taxon>Streptodolium</taxon>
    </lineage>
</organism>
<evidence type="ECO:0000256" key="4">
    <source>
        <dbReference type="ARBA" id="ARBA00022692"/>
    </source>
</evidence>
<sequence length="486" mass="51512">MNAASAAFGILAVVVLTVGTGFFVAQEFAYVAADRTELRRRAEAGDRAAGRALKVTRRLSFMLSGAQLGITVTTLLVGFIAQPALSVILSPALDPLGMPSGVDTVVTLVLGFGIATGVQMVLGELIPKNWGIAEPERVSVLLARPTLAYLKVMGPVIRMFDNVANRLVRALGIEPVEEIHGGATTEELGHIVAEADREGDLAPELSDMLQRAIAFGDLTVDQVMVPRPDVIRVRADSSTAELIALVQECGHSHYPVVGDRVDDIVGMVGVADLLAVAPEDADRVTVGEIARQPLLIPDTAGLSSLLEQLRAVDEEFAIVLDEHGGLAGIVTYEDVAEELVGEIADESDVESVVDAFPEDGWWRLDAVLRVDEVERIIDTELPEGPYDTLGGLVIARLGRLPQVGDRVTIPDPDEARDPDGPITTVVEIEVLTVERHVPELVRVRTHVPLDASAVSAPATAGSDGDREPQPAASATAGAAEHREVAA</sequence>
<dbReference type="Gene3D" id="3.10.580.10">
    <property type="entry name" value="CBS-domain"/>
    <property type="match status" value="1"/>
</dbReference>
<comment type="similarity">
    <text evidence="2">Belongs to the UPF0053 family.</text>
</comment>
<evidence type="ECO:0000256" key="8">
    <source>
        <dbReference type="ARBA" id="ARBA00023136"/>
    </source>
</evidence>
<gene>
    <name evidence="15" type="ORF">AB0C36_05700</name>
</gene>
<dbReference type="PANTHER" id="PTHR43099:SF6">
    <property type="entry name" value="UPF0053 PROTEIN RV1842C"/>
    <property type="match status" value="1"/>
</dbReference>
<dbReference type="Gene3D" id="3.30.465.10">
    <property type="match status" value="1"/>
</dbReference>
<keyword evidence="5" id="KW-0677">Repeat</keyword>
<evidence type="ECO:0000256" key="7">
    <source>
        <dbReference type="ARBA" id="ARBA00023122"/>
    </source>
</evidence>
<evidence type="ECO:0000259" key="13">
    <source>
        <dbReference type="PROSITE" id="PS51371"/>
    </source>
</evidence>
<dbReference type="RefSeq" id="WP_358349712.1">
    <property type="nucleotide sequence ID" value="NZ_JBEZFP010000009.1"/>
</dbReference>
<dbReference type="PROSITE" id="PS51371">
    <property type="entry name" value="CBS"/>
    <property type="match status" value="2"/>
</dbReference>
<evidence type="ECO:0000256" key="5">
    <source>
        <dbReference type="ARBA" id="ARBA00022737"/>
    </source>
</evidence>
<comment type="subcellular location">
    <subcellularLocation>
        <location evidence="1">Cell membrane</location>
        <topology evidence="1">Multi-pass membrane protein</topology>
    </subcellularLocation>
</comment>
<keyword evidence="7 9" id="KW-0129">CBS domain</keyword>
<dbReference type="InterPro" id="IPR000644">
    <property type="entry name" value="CBS_dom"/>
</dbReference>
<keyword evidence="3" id="KW-1003">Cell membrane</keyword>
<evidence type="ECO:0000259" key="14">
    <source>
        <dbReference type="PROSITE" id="PS51846"/>
    </source>
</evidence>
<dbReference type="InterPro" id="IPR002550">
    <property type="entry name" value="CNNM"/>
</dbReference>
<dbReference type="InterPro" id="IPR051676">
    <property type="entry name" value="UPF0053_domain"/>
</dbReference>
<dbReference type="CDD" id="cd04590">
    <property type="entry name" value="CBS_pair_CorC_HlyC_assoc"/>
    <property type="match status" value="1"/>
</dbReference>
<dbReference type="InterPro" id="IPR046342">
    <property type="entry name" value="CBS_dom_sf"/>
</dbReference>
<evidence type="ECO:0000256" key="1">
    <source>
        <dbReference type="ARBA" id="ARBA00004651"/>
    </source>
</evidence>
<dbReference type="Pfam" id="PF01595">
    <property type="entry name" value="CNNM"/>
    <property type="match status" value="1"/>
</dbReference>
<dbReference type="InterPro" id="IPR044751">
    <property type="entry name" value="Ion_transp-like_CBS"/>
</dbReference>
<feature type="domain" description="CBS" evidence="13">
    <location>
        <begin position="224"/>
        <end position="283"/>
    </location>
</feature>
<evidence type="ECO:0000256" key="6">
    <source>
        <dbReference type="ARBA" id="ARBA00022989"/>
    </source>
</evidence>
<evidence type="ECO:0000256" key="12">
    <source>
        <dbReference type="SAM" id="Phobius"/>
    </source>
</evidence>
<feature type="domain" description="CBS" evidence="13">
    <location>
        <begin position="289"/>
        <end position="346"/>
    </location>
</feature>
<name>A0ABV3DCR2_9ACTN</name>
<feature type="transmembrane region" description="Helical" evidence="12">
    <location>
        <begin position="6"/>
        <end position="31"/>
    </location>
</feature>